<proteinExistence type="predicted"/>
<dbReference type="PANTHER" id="PTHR31645">
    <property type="entry name" value="OLIGOPEPTIDE TRANSPORTER YGL114W-RELATED"/>
    <property type="match status" value="1"/>
</dbReference>
<feature type="transmembrane region" description="Helical" evidence="6">
    <location>
        <begin position="244"/>
        <end position="264"/>
    </location>
</feature>
<feature type="transmembrane region" description="Helical" evidence="6">
    <location>
        <begin position="379"/>
        <end position="400"/>
    </location>
</feature>
<dbReference type="NCBIfam" id="TIGR00733">
    <property type="entry name" value="OPT family oligopeptide transporter"/>
    <property type="match status" value="1"/>
</dbReference>
<evidence type="ECO:0000256" key="6">
    <source>
        <dbReference type="SAM" id="Phobius"/>
    </source>
</evidence>
<reference evidence="7 8" key="1">
    <citation type="submission" date="2023-08" db="EMBL/GenBank/DDBJ databases">
        <title>Pleionea litopenaei sp. nov., isolated from stomach of juvenile Litopenaeus vannamei.</title>
        <authorList>
            <person name="Rho A.M."/>
            <person name="Hwang C.Y."/>
        </authorList>
    </citation>
    <scope>NUCLEOTIDE SEQUENCE [LARGE SCALE GENOMIC DNA]</scope>
    <source>
        <strain evidence="7 8">HL-JVS1</strain>
    </source>
</reference>
<feature type="transmembrane region" description="Helical" evidence="6">
    <location>
        <begin position="637"/>
        <end position="655"/>
    </location>
</feature>
<keyword evidence="8" id="KW-1185">Reference proteome</keyword>
<dbReference type="GO" id="GO:0035673">
    <property type="term" value="F:oligopeptide transmembrane transporter activity"/>
    <property type="evidence" value="ECO:0007669"/>
    <property type="project" value="InterPro"/>
</dbReference>
<dbReference type="Proteomes" id="UP001239782">
    <property type="component" value="Chromosome"/>
</dbReference>
<feature type="transmembrane region" description="Helical" evidence="6">
    <location>
        <begin position="291"/>
        <end position="309"/>
    </location>
</feature>
<keyword evidence="4 6" id="KW-1133">Transmembrane helix</keyword>
<feature type="transmembrane region" description="Helical" evidence="6">
    <location>
        <begin position="592"/>
        <end position="617"/>
    </location>
</feature>
<dbReference type="NCBIfam" id="TIGR00728">
    <property type="entry name" value="OPT_sfam"/>
    <property type="match status" value="1"/>
</dbReference>
<organism evidence="7 8">
    <name type="scientific">Pleionea litopenaei</name>
    <dbReference type="NCBI Taxonomy" id="3070815"/>
    <lineage>
        <taxon>Bacteria</taxon>
        <taxon>Pseudomonadati</taxon>
        <taxon>Pseudomonadota</taxon>
        <taxon>Gammaproteobacteria</taxon>
        <taxon>Oceanospirillales</taxon>
        <taxon>Pleioneaceae</taxon>
        <taxon>Pleionea</taxon>
    </lineage>
</organism>
<gene>
    <name evidence="7" type="ORF">Q9312_13115</name>
</gene>
<dbReference type="InterPro" id="IPR045035">
    <property type="entry name" value="YSL-like"/>
</dbReference>
<dbReference type="EMBL" id="CP133548">
    <property type="protein sequence ID" value="WMS86159.1"/>
    <property type="molecule type" value="Genomic_DNA"/>
</dbReference>
<keyword evidence="5 6" id="KW-0472">Membrane</keyword>
<dbReference type="AlphaFoldDB" id="A0AA51RRG6"/>
<feature type="transmembrane region" description="Helical" evidence="6">
    <location>
        <begin position="64"/>
        <end position="83"/>
    </location>
</feature>
<dbReference type="RefSeq" id="WP_309201311.1">
    <property type="nucleotide sequence ID" value="NZ_CP133548.1"/>
</dbReference>
<feature type="transmembrane region" description="Helical" evidence="6">
    <location>
        <begin position="412"/>
        <end position="431"/>
    </location>
</feature>
<feature type="transmembrane region" description="Helical" evidence="6">
    <location>
        <begin position="437"/>
        <end position="454"/>
    </location>
</feature>
<feature type="transmembrane region" description="Helical" evidence="6">
    <location>
        <begin position="104"/>
        <end position="122"/>
    </location>
</feature>
<dbReference type="GO" id="GO:0016020">
    <property type="term" value="C:membrane"/>
    <property type="evidence" value="ECO:0007669"/>
    <property type="project" value="UniProtKB-SubCell"/>
</dbReference>
<feature type="transmembrane region" description="Helical" evidence="6">
    <location>
        <begin position="475"/>
        <end position="496"/>
    </location>
</feature>
<dbReference type="InterPro" id="IPR004814">
    <property type="entry name" value="Oligopep_transpt"/>
</dbReference>
<evidence type="ECO:0000313" key="8">
    <source>
        <dbReference type="Proteomes" id="UP001239782"/>
    </source>
</evidence>
<evidence type="ECO:0000256" key="1">
    <source>
        <dbReference type="ARBA" id="ARBA00004141"/>
    </source>
</evidence>
<feature type="transmembrane region" description="Helical" evidence="6">
    <location>
        <begin position="40"/>
        <end position="58"/>
    </location>
</feature>
<keyword evidence="3 6" id="KW-0812">Transmembrane</keyword>
<feature type="transmembrane region" description="Helical" evidence="6">
    <location>
        <begin position="185"/>
        <end position="205"/>
    </location>
</feature>
<feature type="transmembrane region" description="Helical" evidence="6">
    <location>
        <begin position="128"/>
        <end position="147"/>
    </location>
</feature>
<dbReference type="KEGG" id="plei:Q9312_13115"/>
<name>A0AA51RRG6_9GAMM</name>
<evidence type="ECO:0000256" key="3">
    <source>
        <dbReference type="ARBA" id="ARBA00022692"/>
    </source>
</evidence>
<comment type="subcellular location">
    <subcellularLocation>
        <location evidence="1">Membrane</location>
        <topology evidence="1">Multi-pass membrane protein</topology>
    </subcellularLocation>
</comment>
<sequence length="659" mass="69404">MDKNKKAGLSNAAYRELQPGEQYQPYIGSHESIAEFTFKALGLGILFGIIFGAANAYLGLKSGLTISTSIPVAVMSVAVFRILAKSGIKSTILETNIAQTTGSASSSVASGVIFTLPALFMWGVAPDLLQMTILAMSGGLLGILFMIPLRKFLIEREHGKLPYPEGTACAEVLVANEVGGNRAKYIFYGIGAAALFKTLTSWIKIIPSSVSFNVPFIKKATLGIDLSAALFGVGYILGPRIALIMVGGGLLSSLIIIPAIAYWGDTRTLPLFPETVSLIKDMSAADIWTRYVRYIGAGAVATAGIITLIRSIPVMLESFKAGAKELEIQTHQSDGSTKQPRTTQDLPLKVVGIGILLIVLALTLIPSVFGAVGGMDMRLVAAICVAIFSFFFVTVASRIVGLVGVTSNPTSGMTIAALLGTATLFLVMGWTDTNGKAAALIVGCVVAIAASIAGDTSQDLKSGYLLGSTPRYQQAAELIGVLTSATFVCLAVLLLAKTFGFGSSDLAAPQATLMKLVIDGVLDQNLPWTLVAIGAGIAILCELFRIPSLPFAVGVYLPVSVMTPVFIGGMIRHFFEKRTNNQEQLESRRERGVLLGSGFVGGEGLLGVGIAAAAFILDKKPAGIGTDWAGPDWMPSLLGFVAFVLLVSWFFKSIVNAKN</sequence>
<keyword evidence="2" id="KW-0813">Transport</keyword>
<evidence type="ECO:0000256" key="4">
    <source>
        <dbReference type="ARBA" id="ARBA00022989"/>
    </source>
</evidence>
<feature type="transmembrane region" description="Helical" evidence="6">
    <location>
        <begin position="551"/>
        <end position="571"/>
    </location>
</feature>
<dbReference type="PANTHER" id="PTHR31645:SF0">
    <property type="entry name" value="OLIGOPEPTIDE TRANSPORTER YGL114W-RELATED"/>
    <property type="match status" value="1"/>
</dbReference>
<dbReference type="InterPro" id="IPR004813">
    <property type="entry name" value="OPT"/>
</dbReference>
<feature type="transmembrane region" description="Helical" evidence="6">
    <location>
        <begin position="350"/>
        <end position="373"/>
    </location>
</feature>
<evidence type="ECO:0000256" key="2">
    <source>
        <dbReference type="ARBA" id="ARBA00022448"/>
    </source>
</evidence>
<dbReference type="Pfam" id="PF03169">
    <property type="entry name" value="OPT"/>
    <property type="match status" value="1"/>
</dbReference>
<protein>
    <submittedName>
        <fullName evidence="7">Oligopeptide transporter, OPT family</fullName>
    </submittedName>
</protein>
<accession>A0AA51RRG6</accession>
<evidence type="ECO:0000256" key="5">
    <source>
        <dbReference type="ARBA" id="ARBA00023136"/>
    </source>
</evidence>
<evidence type="ECO:0000313" key="7">
    <source>
        <dbReference type="EMBL" id="WMS86159.1"/>
    </source>
</evidence>